<reference evidence="3 4" key="1">
    <citation type="submission" date="2015-09" db="EMBL/GenBank/DDBJ databases">
        <title>Sorangium comparison.</title>
        <authorList>
            <person name="Zaburannyi N."/>
            <person name="Bunk B."/>
            <person name="Overmann J."/>
            <person name="Mueller R."/>
        </authorList>
    </citation>
    <scope>NUCLEOTIDE SEQUENCE [LARGE SCALE GENOMIC DNA]</scope>
    <source>
        <strain evidence="3 4">So ce836</strain>
    </source>
</reference>
<dbReference type="AlphaFoldDB" id="A0A4P2QX63"/>
<proteinExistence type="predicted"/>
<dbReference type="Proteomes" id="UP000295497">
    <property type="component" value="Chromosome"/>
</dbReference>
<sequence length="636" mass="67663">MHRSALLAPAVSAALLLSLAPPALGQPQPLPGQAPPAPAAPAQTPDAPAAAPAPPADIPPAPTPGPAAPVQTPAALGPEPAAPAPAAAAAAPAAAAAAPVPGALPPAAGAATALPRLEPRGTPQAEEPPVRVGDAMDTRLTWTLGDDDVLHDTGQAQPISPNVSIGDRKQYRLFFDNLNSRFSGRENLTHLALYKKMPGFIEGLDTEASLVLRIDLASLSRNSNNVNQALYDAGSFIRAFYHTDGNADGKTGLGITLWPLDTDRFRLGYLYDISWGGTNASINQSIFPRIIGTAPGAKVQFDAERFSVFAGFKVASLTQLQRVLTPGTSEVEEIRVAQTNYGFLLGGGADLHPYVHADLGAGYFQQGRFDWPDVAGEPVYTYGASARVVAHTKGEPIPQSVDFLLYRNDPDRPQIIFKPETYTPGKTTWAVSLEASNLYQNLKDFESAGVTTRQAARAGALQAVLKSGYARASVTGIYRDLPFVLRNQPSFIPFQSIPETRGASTGDELFFALSADYYVARARLTPGIGAGLQLPATFKTTSFDLYSAPIARTVVVREQGNLSILPYNRSAVPIFQARVSLKWDISRILSAVAWVQYVRDNNGTFMERDPSEGTLALRTFVNPDFVGGGISAQARF</sequence>
<evidence type="ECO:0000256" key="2">
    <source>
        <dbReference type="SAM" id="SignalP"/>
    </source>
</evidence>
<gene>
    <name evidence="3" type="ORF">SOCE836_072870</name>
</gene>
<feature type="compositionally biased region" description="Pro residues" evidence="1">
    <location>
        <begin position="28"/>
        <end position="39"/>
    </location>
</feature>
<feature type="region of interest" description="Disordered" evidence="1">
    <location>
        <begin position="22"/>
        <end position="82"/>
    </location>
</feature>
<dbReference type="PANTHER" id="PTHR48125:SF12">
    <property type="entry name" value="AT HOOK TRANSCRIPTION FACTOR FAMILY-RELATED"/>
    <property type="match status" value="1"/>
</dbReference>
<evidence type="ECO:0008006" key="5">
    <source>
        <dbReference type="Google" id="ProtNLM"/>
    </source>
</evidence>
<organism evidence="3 4">
    <name type="scientific">Sorangium cellulosum</name>
    <name type="common">Polyangium cellulosum</name>
    <dbReference type="NCBI Taxonomy" id="56"/>
    <lineage>
        <taxon>Bacteria</taxon>
        <taxon>Pseudomonadati</taxon>
        <taxon>Myxococcota</taxon>
        <taxon>Polyangia</taxon>
        <taxon>Polyangiales</taxon>
        <taxon>Polyangiaceae</taxon>
        <taxon>Sorangium</taxon>
    </lineage>
</organism>
<feature type="compositionally biased region" description="Low complexity" evidence="1">
    <location>
        <begin position="68"/>
        <end position="82"/>
    </location>
</feature>
<evidence type="ECO:0000313" key="3">
    <source>
        <dbReference type="EMBL" id="AUX35099.1"/>
    </source>
</evidence>
<feature type="chain" id="PRO_5020710039" description="Secreted protein" evidence="2">
    <location>
        <begin position="26"/>
        <end position="636"/>
    </location>
</feature>
<dbReference type="RefSeq" id="WP_129578182.1">
    <property type="nucleotide sequence ID" value="NZ_CP012672.1"/>
</dbReference>
<dbReference type="PANTHER" id="PTHR48125">
    <property type="entry name" value="LP07818P1"/>
    <property type="match status" value="1"/>
</dbReference>
<evidence type="ECO:0000313" key="4">
    <source>
        <dbReference type="Proteomes" id="UP000295497"/>
    </source>
</evidence>
<protein>
    <recommendedName>
        <fullName evidence="5">Secreted protein</fullName>
    </recommendedName>
</protein>
<accession>A0A4P2QX63</accession>
<evidence type="ECO:0000256" key="1">
    <source>
        <dbReference type="SAM" id="MobiDB-lite"/>
    </source>
</evidence>
<feature type="compositionally biased region" description="Pro residues" evidence="1">
    <location>
        <begin position="51"/>
        <end position="67"/>
    </location>
</feature>
<feature type="signal peptide" evidence="2">
    <location>
        <begin position="1"/>
        <end position="25"/>
    </location>
</feature>
<name>A0A4P2QX63_SORCE</name>
<feature type="compositionally biased region" description="Low complexity" evidence="1">
    <location>
        <begin position="40"/>
        <end position="50"/>
    </location>
</feature>
<dbReference type="EMBL" id="CP012672">
    <property type="protein sequence ID" value="AUX35099.1"/>
    <property type="molecule type" value="Genomic_DNA"/>
</dbReference>
<keyword evidence="2" id="KW-0732">Signal</keyword>